<feature type="transmembrane region" description="Helical" evidence="6">
    <location>
        <begin position="47"/>
        <end position="66"/>
    </location>
</feature>
<feature type="transmembrane region" description="Helical" evidence="6">
    <location>
        <begin position="409"/>
        <end position="429"/>
    </location>
</feature>
<dbReference type="Pfam" id="PF07690">
    <property type="entry name" value="MFS_1"/>
    <property type="match status" value="1"/>
</dbReference>
<keyword evidence="4 6" id="KW-1133">Transmembrane helix</keyword>
<evidence type="ECO:0000256" key="3">
    <source>
        <dbReference type="ARBA" id="ARBA00022692"/>
    </source>
</evidence>
<evidence type="ECO:0000256" key="6">
    <source>
        <dbReference type="SAM" id="Phobius"/>
    </source>
</evidence>
<protein>
    <recommendedName>
        <fullName evidence="7">Major facilitator superfamily (MFS) profile domain-containing protein</fullName>
    </recommendedName>
</protein>
<evidence type="ECO:0000256" key="4">
    <source>
        <dbReference type="ARBA" id="ARBA00022989"/>
    </source>
</evidence>
<feature type="domain" description="Major facilitator superfamily (MFS) profile" evidence="7">
    <location>
        <begin position="6"/>
        <end position="433"/>
    </location>
</feature>
<feature type="transmembrane region" description="Helical" evidence="6">
    <location>
        <begin position="161"/>
        <end position="180"/>
    </location>
</feature>
<dbReference type="GO" id="GO:0022857">
    <property type="term" value="F:transmembrane transporter activity"/>
    <property type="evidence" value="ECO:0007669"/>
    <property type="project" value="InterPro"/>
</dbReference>
<evidence type="ECO:0000256" key="5">
    <source>
        <dbReference type="ARBA" id="ARBA00023136"/>
    </source>
</evidence>
<evidence type="ECO:0000256" key="2">
    <source>
        <dbReference type="ARBA" id="ARBA00022448"/>
    </source>
</evidence>
<keyword evidence="9" id="KW-1185">Reference proteome</keyword>
<dbReference type="Proteomes" id="UP000039324">
    <property type="component" value="Unassembled WGS sequence"/>
</dbReference>
<keyword evidence="3 6" id="KW-0812">Transmembrane</keyword>
<reference evidence="8 9" key="1">
    <citation type="submission" date="2015-02" db="EMBL/GenBank/DDBJ databases">
        <authorList>
            <person name="Chooi Y.-H."/>
        </authorList>
    </citation>
    <scope>NUCLEOTIDE SEQUENCE [LARGE SCALE GENOMIC DNA]</scope>
    <source>
        <strain evidence="8">E3</strain>
    </source>
</reference>
<dbReference type="PANTHER" id="PTHR23504:SF15">
    <property type="entry name" value="MAJOR FACILITATOR SUPERFAMILY (MFS) PROFILE DOMAIN-CONTAINING PROTEIN"/>
    <property type="match status" value="1"/>
</dbReference>
<feature type="transmembrane region" description="Helical" evidence="6">
    <location>
        <begin position="9"/>
        <end position="32"/>
    </location>
</feature>
<dbReference type="Gene3D" id="1.20.1250.20">
    <property type="entry name" value="MFS general substrate transporter like domains"/>
    <property type="match status" value="1"/>
</dbReference>
<evidence type="ECO:0000313" key="9">
    <source>
        <dbReference type="Proteomes" id="UP000039324"/>
    </source>
</evidence>
<dbReference type="PANTHER" id="PTHR23504">
    <property type="entry name" value="MAJOR FACILITATOR SUPERFAMILY DOMAIN-CONTAINING PROTEIN 10"/>
    <property type="match status" value="1"/>
</dbReference>
<feature type="transmembrane region" description="Helical" evidence="6">
    <location>
        <begin position="277"/>
        <end position="303"/>
    </location>
</feature>
<sequence>MKASTTPAVIYGMMFLFAYESVLVLSVILPIIRSVVPVALFSQHKGALMQGALSALLLANGVGGLVWGRLSDRAGRRVAVVICIVGTAVAFVAVALSRSYAVLLVALAFVGLFDSVGVIAKVGPASLGAASVTSERVAQSCLGDISTDDNRKQRFSSLMTAQALAYALGPVATAVTPATLDVRPGLIPILAFVALLALLLVVVFAVFPETLRPNDEENDDEQRDLESGDVNGGGRRRRVVWVCVASYSLLWLLLSGTDMLLPLLTVEEAAYGGMGLASTWVGTFLTAQGVAYVAMQVVVYPALARTVVPDPVVGCRVGFACMAIVVPAGYLPAVVPFPVPAMVVVLVLRTFAQTLSLTSVLVCLDLSAPPATKGSINGTCQSVACLTAFLGVAAGGVLFDAGQAARVLFLPYAVFALVAIGTFALTMLLPASLCRIRASSPASSTLAK</sequence>
<feature type="transmembrane region" description="Helical" evidence="6">
    <location>
        <begin position="341"/>
        <end position="364"/>
    </location>
</feature>
<dbReference type="InterPro" id="IPR036259">
    <property type="entry name" value="MFS_trans_sf"/>
</dbReference>
<name>A0A0G4IX95_PLABS</name>
<dbReference type="SUPFAM" id="SSF103473">
    <property type="entry name" value="MFS general substrate transporter"/>
    <property type="match status" value="1"/>
</dbReference>
<organism evidence="8 9">
    <name type="scientific">Plasmodiophora brassicae</name>
    <name type="common">Clubroot disease agent</name>
    <dbReference type="NCBI Taxonomy" id="37360"/>
    <lineage>
        <taxon>Eukaryota</taxon>
        <taxon>Sar</taxon>
        <taxon>Rhizaria</taxon>
        <taxon>Endomyxa</taxon>
        <taxon>Phytomyxea</taxon>
        <taxon>Plasmodiophorida</taxon>
        <taxon>Plasmodiophoridae</taxon>
        <taxon>Plasmodiophora</taxon>
    </lineage>
</organism>
<dbReference type="InterPro" id="IPR011701">
    <property type="entry name" value="MFS"/>
</dbReference>
<feature type="transmembrane region" description="Helical" evidence="6">
    <location>
        <begin position="78"/>
        <end position="96"/>
    </location>
</feature>
<keyword evidence="5 6" id="KW-0472">Membrane</keyword>
<feature type="transmembrane region" description="Helical" evidence="6">
    <location>
        <begin position="239"/>
        <end position="257"/>
    </location>
</feature>
<dbReference type="InterPro" id="IPR020846">
    <property type="entry name" value="MFS_dom"/>
</dbReference>
<dbReference type="GO" id="GO:0016020">
    <property type="term" value="C:membrane"/>
    <property type="evidence" value="ECO:0007669"/>
    <property type="project" value="UniProtKB-SubCell"/>
</dbReference>
<comment type="subcellular location">
    <subcellularLocation>
        <location evidence="1">Membrane</location>
        <topology evidence="1">Multi-pass membrane protein</topology>
    </subcellularLocation>
</comment>
<gene>
    <name evidence="8" type="ORF">PBRA_007606</name>
</gene>
<keyword evidence="2" id="KW-0813">Transport</keyword>
<evidence type="ECO:0000256" key="1">
    <source>
        <dbReference type="ARBA" id="ARBA00004141"/>
    </source>
</evidence>
<dbReference type="AlphaFoldDB" id="A0A0G4IX95"/>
<accession>A0A0G4IX95</accession>
<feature type="transmembrane region" description="Helical" evidence="6">
    <location>
        <begin position="376"/>
        <end position="397"/>
    </location>
</feature>
<evidence type="ECO:0000313" key="8">
    <source>
        <dbReference type="EMBL" id="CEO99872.1"/>
    </source>
</evidence>
<feature type="transmembrane region" description="Helical" evidence="6">
    <location>
        <begin position="315"/>
        <end position="335"/>
    </location>
</feature>
<feature type="transmembrane region" description="Helical" evidence="6">
    <location>
        <begin position="186"/>
        <end position="207"/>
    </location>
</feature>
<feature type="transmembrane region" description="Helical" evidence="6">
    <location>
        <begin position="102"/>
        <end position="120"/>
    </location>
</feature>
<dbReference type="EMBL" id="CDSF01000094">
    <property type="protein sequence ID" value="CEO99872.1"/>
    <property type="molecule type" value="Genomic_DNA"/>
</dbReference>
<evidence type="ECO:0000259" key="7">
    <source>
        <dbReference type="PROSITE" id="PS50850"/>
    </source>
</evidence>
<dbReference type="OrthoDB" id="419616at2759"/>
<proteinExistence type="predicted"/>
<dbReference type="PROSITE" id="PS50850">
    <property type="entry name" value="MFS"/>
    <property type="match status" value="1"/>
</dbReference>